<organism evidence="2 3">
    <name type="scientific">Dichomitus squalens</name>
    <dbReference type="NCBI Taxonomy" id="114155"/>
    <lineage>
        <taxon>Eukaryota</taxon>
        <taxon>Fungi</taxon>
        <taxon>Dikarya</taxon>
        <taxon>Basidiomycota</taxon>
        <taxon>Agaricomycotina</taxon>
        <taxon>Agaricomycetes</taxon>
        <taxon>Polyporales</taxon>
        <taxon>Polyporaceae</taxon>
        <taxon>Dichomitus</taxon>
    </lineage>
</organism>
<evidence type="ECO:0000313" key="3">
    <source>
        <dbReference type="Proteomes" id="UP000292082"/>
    </source>
</evidence>
<feature type="compositionally biased region" description="Basic and acidic residues" evidence="1">
    <location>
        <begin position="20"/>
        <end position="31"/>
    </location>
</feature>
<dbReference type="Proteomes" id="UP000292082">
    <property type="component" value="Unassembled WGS sequence"/>
</dbReference>
<proteinExistence type="predicted"/>
<reference evidence="2 3" key="1">
    <citation type="submission" date="2019-01" db="EMBL/GenBank/DDBJ databases">
        <title>Draft genome sequences of three monokaryotic isolates of the white-rot basidiomycete fungus Dichomitus squalens.</title>
        <authorList>
            <consortium name="DOE Joint Genome Institute"/>
            <person name="Lopez S.C."/>
            <person name="Andreopoulos B."/>
            <person name="Pangilinan J."/>
            <person name="Lipzen A."/>
            <person name="Riley R."/>
            <person name="Ahrendt S."/>
            <person name="Ng V."/>
            <person name="Barry K."/>
            <person name="Daum C."/>
            <person name="Grigoriev I.V."/>
            <person name="Hilden K.S."/>
            <person name="Makela M.R."/>
            <person name="de Vries R.P."/>
        </authorList>
    </citation>
    <scope>NUCLEOTIDE SEQUENCE [LARGE SCALE GENOMIC DNA]</scope>
    <source>
        <strain evidence="2 3">CBS 464.89</strain>
    </source>
</reference>
<dbReference type="AlphaFoldDB" id="A0A4Q9PWU1"/>
<sequence>MSYTNADAMTSVLDDLRRRDHNGGFKLKDNQASRGGGKGGLKPSWPDPPAGYNRRCRLLPVRVGWAFRRGGTDRGDVSGSSHTAESHALCRVIGIMIHMRSYGD</sequence>
<evidence type="ECO:0000256" key="1">
    <source>
        <dbReference type="SAM" id="MobiDB-lite"/>
    </source>
</evidence>
<accession>A0A4Q9PWU1</accession>
<dbReference type="EMBL" id="ML145118">
    <property type="protein sequence ID" value="TBU58980.1"/>
    <property type="molecule type" value="Genomic_DNA"/>
</dbReference>
<feature type="region of interest" description="Disordered" evidence="1">
    <location>
        <begin position="20"/>
        <end position="49"/>
    </location>
</feature>
<name>A0A4Q9PWU1_9APHY</name>
<keyword evidence="3" id="KW-1185">Reference proteome</keyword>
<protein>
    <submittedName>
        <fullName evidence="2">Uncharacterized protein</fullName>
    </submittedName>
</protein>
<evidence type="ECO:0000313" key="2">
    <source>
        <dbReference type="EMBL" id="TBU58980.1"/>
    </source>
</evidence>
<gene>
    <name evidence="2" type="ORF">BD310DRAFT_925852</name>
</gene>